<dbReference type="AlphaFoldDB" id="A0A0V1BKZ4"/>
<keyword evidence="2" id="KW-1185">Reference proteome</keyword>
<dbReference type="InParanoid" id="A0A0V1BKZ4"/>
<dbReference type="OrthoDB" id="10370177at2759"/>
<protein>
    <submittedName>
        <fullName evidence="1">Uncharacterized protein</fullName>
    </submittedName>
</protein>
<evidence type="ECO:0000313" key="1">
    <source>
        <dbReference type="EMBL" id="KRY37633.1"/>
    </source>
</evidence>
<gene>
    <name evidence="1" type="ORF">T01_12851</name>
</gene>
<reference evidence="1 2" key="1">
    <citation type="submission" date="2015-01" db="EMBL/GenBank/DDBJ databases">
        <title>Evolution of Trichinella species and genotypes.</title>
        <authorList>
            <person name="Korhonen P.K."/>
            <person name="Edoardo P."/>
            <person name="Giuseppe L.R."/>
            <person name="Gasser R.B."/>
        </authorList>
    </citation>
    <scope>NUCLEOTIDE SEQUENCE [LARGE SCALE GENOMIC DNA]</scope>
    <source>
        <strain evidence="1">ISS3</strain>
    </source>
</reference>
<comment type="caution">
    <text evidence="1">The sequence shown here is derived from an EMBL/GenBank/DDBJ whole genome shotgun (WGS) entry which is preliminary data.</text>
</comment>
<proteinExistence type="predicted"/>
<sequence length="105" mass="11770">MRNEVVAVQKEETCTERRPSLIKTEKPMPCYVESTLAPTAFSYAQKSPPAEKQAQCDGYEMHRLKGPKKKATQQPMTMRLFLNSSSIPLGCANSSPTGRYTERNS</sequence>
<organism evidence="1 2">
    <name type="scientific">Trichinella spiralis</name>
    <name type="common">Trichina worm</name>
    <dbReference type="NCBI Taxonomy" id="6334"/>
    <lineage>
        <taxon>Eukaryota</taxon>
        <taxon>Metazoa</taxon>
        <taxon>Ecdysozoa</taxon>
        <taxon>Nematoda</taxon>
        <taxon>Enoplea</taxon>
        <taxon>Dorylaimia</taxon>
        <taxon>Trichinellida</taxon>
        <taxon>Trichinellidae</taxon>
        <taxon>Trichinella</taxon>
    </lineage>
</organism>
<dbReference type="EMBL" id="JYDH01000032">
    <property type="protein sequence ID" value="KRY37633.1"/>
    <property type="molecule type" value="Genomic_DNA"/>
</dbReference>
<accession>A0A0V1BKZ4</accession>
<dbReference type="Proteomes" id="UP000054776">
    <property type="component" value="Unassembled WGS sequence"/>
</dbReference>
<name>A0A0V1BKZ4_TRISP</name>
<evidence type="ECO:0000313" key="2">
    <source>
        <dbReference type="Proteomes" id="UP000054776"/>
    </source>
</evidence>